<dbReference type="Pfam" id="PF02721">
    <property type="entry name" value="DUF223"/>
    <property type="match status" value="1"/>
</dbReference>
<dbReference type="OrthoDB" id="1108792at2759"/>
<dbReference type="PANTHER" id="PTHR47165">
    <property type="entry name" value="OS03G0429900 PROTEIN"/>
    <property type="match status" value="1"/>
</dbReference>
<evidence type="ECO:0000313" key="3">
    <source>
        <dbReference type="Proteomes" id="UP000187203"/>
    </source>
</evidence>
<protein>
    <submittedName>
        <fullName evidence="2">Nucleic acid-binding protein</fullName>
    </submittedName>
</protein>
<dbReference type="Proteomes" id="UP000187203">
    <property type="component" value="Unassembled WGS sequence"/>
</dbReference>
<dbReference type="AlphaFoldDB" id="A0A1R3GA45"/>
<sequence>MVQTKMSYECKLEELCDGSQQCFVVVRILRLWDCIIPPLNDFLGMDFLAVDSEGFAMHGCIPLDVTDVFCGKLLEGSMYQISTFEVRPRGKKTHLAVAYDHLLYFNISTVVKQITYHATSIPHHHFSFASYTDIMSSSHNMFYLTDVIGMLDVITDVVPVVLCNNRGTIFKREIFLTLLSLKISLIIEHGGFRLQTIVFGDLASRLTGFDMTTIDLAERQNFRKIPSVATEKVGQNYEFILGVLNQSYSSQLVFKIYRFIPANSDYIEHDN</sequence>
<keyword evidence="3" id="KW-1185">Reference proteome</keyword>
<comment type="caution">
    <text evidence="2">The sequence shown here is derived from an EMBL/GenBank/DDBJ whole genome shotgun (WGS) entry which is preliminary data.</text>
</comment>
<dbReference type="STRING" id="93759.A0A1R3GA45"/>
<organism evidence="2 3">
    <name type="scientific">Corchorus olitorius</name>
    <dbReference type="NCBI Taxonomy" id="93759"/>
    <lineage>
        <taxon>Eukaryota</taxon>
        <taxon>Viridiplantae</taxon>
        <taxon>Streptophyta</taxon>
        <taxon>Embryophyta</taxon>
        <taxon>Tracheophyta</taxon>
        <taxon>Spermatophyta</taxon>
        <taxon>Magnoliopsida</taxon>
        <taxon>eudicotyledons</taxon>
        <taxon>Gunneridae</taxon>
        <taxon>Pentapetalae</taxon>
        <taxon>rosids</taxon>
        <taxon>malvids</taxon>
        <taxon>Malvales</taxon>
        <taxon>Malvaceae</taxon>
        <taxon>Grewioideae</taxon>
        <taxon>Apeibeae</taxon>
        <taxon>Corchorus</taxon>
    </lineage>
</organism>
<dbReference type="InterPro" id="IPR003871">
    <property type="entry name" value="RFA1B/D_OB_1st"/>
</dbReference>
<feature type="domain" description="Replication protein A 70 kDa DNA-binding subunit B/D first OB fold" evidence="1">
    <location>
        <begin position="11"/>
        <end position="113"/>
    </location>
</feature>
<dbReference type="InterPro" id="IPR012340">
    <property type="entry name" value="NA-bd_OB-fold"/>
</dbReference>
<gene>
    <name evidence="2" type="ORF">COLO4_36303</name>
</gene>
<name>A0A1R3GA45_9ROSI</name>
<evidence type="ECO:0000259" key="1">
    <source>
        <dbReference type="Pfam" id="PF02721"/>
    </source>
</evidence>
<reference evidence="3" key="1">
    <citation type="submission" date="2013-09" db="EMBL/GenBank/DDBJ databases">
        <title>Corchorus olitorius genome sequencing.</title>
        <authorList>
            <person name="Alam M."/>
            <person name="Haque M.S."/>
            <person name="Islam M.S."/>
            <person name="Emdad E.M."/>
            <person name="Islam M.M."/>
            <person name="Ahmed B."/>
            <person name="Halim A."/>
            <person name="Hossen Q.M.M."/>
            <person name="Hossain M.Z."/>
            <person name="Ahmed R."/>
            <person name="Khan M.M."/>
            <person name="Islam R."/>
            <person name="Rashid M.M."/>
            <person name="Khan S.A."/>
            <person name="Rahman M.S."/>
            <person name="Alam M."/>
            <person name="Yahiya A.S."/>
            <person name="Khan M.S."/>
            <person name="Azam M.S."/>
            <person name="Haque T."/>
            <person name="Lashkar M.Z.H."/>
            <person name="Akhand A.I."/>
            <person name="Morshed G."/>
            <person name="Roy S."/>
            <person name="Uddin K.S."/>
            <person name="Rabeya T."/>
            <person name="Hossain A.S."/>
            <person name="Chowdhury A."/>
            <person name="Snigdha A.R."/>
            <person name="Mortoza M.S."/>
            <person name="Matin S.A."/>
            <person name="Hoque S.M.E."/>
            <person name="Islam M.K."/>
            <person name="Roy D.K."/>
            <person name="Haider R."/>
            <person name="Moosa M.M."/>
            <person name="Elias S.M."/>
            <person name="Hasan A.M."/>
            <person name="Jahan S."/>
            <person name="Shafiuddin M."/>
            <person name="Mahmood N."/>
            <person name="Shommy N.S."/>
        </authorList>
    </citation>
    <scope>NUCLEOTIDE SEQUENCE [LARGE SCALE GENOMIC DNA]</scope>
    <source>
        <strain evidence="3">cv. O-4</strain>
    </source>
</reference>
<dbReference type="PANTHER" id="PTHR47165:SF3">
    <property type="entry name" value="RETROTRANSPOSON-LIKE PROTEIN"/>
    <property type="match status" value="1"/>
</dbReference>
<dbReference type="Gene3D" id="2.40.50.140">
    <property type="entry name" value="Nucleic acid-binding proteins"/>
    <property type="match status" value="2"/>
</dbReference>
<accession>A0A1R3GA45</accession>
<evidence type="ECO:0000313" key="2">
    <source>
        <dbReference type="EMBL" id="OMO54927.1"/>
    </source>
</evidence>
<proteinExistence type="predicted"/>
<dbReference type="EMBL" id="AWUE01023100">
    <property type="protein sequence ID" value="OMO54927.1"/>
    <property type="molecule type" value="Genomic_DNA"/>
</dbReference>